<dbReference type="GO" id="GO:0019693">
    <property type="term" value="P:ribose phosphate metabolic process"/>
    <property type="evidence" value="ECO:0007669"/>
    <property type="project" value="TreeGrafter"/>
</dbReference>
<reference evidence="4" key="1">
    <citation type="submission" date="2021-06" db="EMBL/GenBank/DDBJ databases">
        <authorList>
            <person name="Hodson N. C."/>
            <person name="Mongue J. A."/>
            <person name="Jaron S. K."/>
        </authorList>
    </citation>
    <scope>NUCLEOTIDE SEQUENCE</scope>
</reference>
<evidence type="ECO:0000313" key="5">
    <source>
        <dbReference type="Proteomes" id="UP000708208"/>
    </source>
</evidence>
<dbReference type="OrthoDB" id="10249920at2759"/>
<sequence>MNHTKSNGYHVNCTYLSNELMHQGNWLRLSKVKFLDSKGQERAWESVARMDPAKGDTDAVASIAIYRRLLHYDVIVLVRQYRPAINGYTIEFPAGLLESGETSEEAALRELKEETGWHGEVTHMSSRLSVDPTCSSSIVRYATVKINGDSFENQTDPEPRKQEVVDLLMIPISELHERLTRLTKEGHVVDSRVEAFAIGLKMGLKFAKDAEIDAASNNQSSLPVDGSCVRTGTKRN</sequence>
<dbReference type="Proteomes" id="UP000708208">
    <property type="component" value="Unassembled WGS sequence"/>
</dbReference>
<evidence type="ECO:0000259" key="3">
    <source>
        <dbReference type="PROSITE" id="PS51462"/>
    </source>
</evidence>
<organism evidence="4 5">
    <name type="scientific">Allacma fusca</name>
    <dbReference type="NCBI Taxonomy" id="39272"/>
    <lineage>
        <taxon>Eukaryota</taxon>
        <taxon>Metazoa</taxon>
        <taxon>Ecdysozoa</taxon>
        <taxon>Arthropoda</taxon>
        <taxon>Hexapoda</taxon>
        <taxon>Collembola</taxon>
        <taxon>Symphypleona</taxon>
        <taxon>Sminthuridae</taxon>
        <taxon>Allacma</taxon>
    </lineage>
</organism>
<keyword evidence="5" id="KW-1185">Reference proteome</keyword>
<dbReference type="GO" id="GO:0047631">
    <property type="term" value="F:ADP-ribose diphosphatase activity"/>
    <property type="evidence" value="ECO:0007669"/>
    <property type="project" value="TreeGrafter"/>
</dbReference>
<dbReference type="PROSITE" id="PS51462">
    <property type="entry name" value="NUDIX"/>
    <property type="match status" value="1"/>
</dbReference>
<feature type="region of interest" description="Disordered" evidence="2">
    <location>
        <begin position="215"/>
        <end position="236"/>
    </location>
</feature>
<evidence type="ECO:0000256" key="1">
    <source>
        <dbReference type="ARBA" id="ARBA00022801"/>
    </source>
</evidence>
<keyword evidence="1" id="KW-0378">Hydrolase</keyword>
<dbReference type="GO" id="GO:0005634">
    <property type="term" value="C:nucleus"/>
    <property type="evidence" value="ECO:0007669"/>
    <property type="project" value="TreeGrafter"/>
</dbReference>
<dbReference type="Pfam" id="PF00293">
    <property type="entry name" value="NUDIX"/>
    <property type="match status" value="1"/>
</dbReference>
<dbReference type="EMBL" id="CAJVCH010169489">
    <property type="protein sequence ID" value="CAG7728854.1"/>
    <property type="molecule type" value="Genomic_DNA"/>
</dbReference>
<dbReference type="AlphaFoldDB" id="A0A8J2P2Q0"/>
<dbReference type="CDD" id="cd18888">
    <property type="entry name" value="NUDIX_ADPRase_Nudt5"/>
    <property type="match status" value="1"/>
</dbReference>
<dbReference type="GO" id="GO:0006753">
    <property type="term" value="P:nucleoside phosphate metabolic process"/>
    <property type="evidence" value="ECO:0007669"/>
    <property type="project" value="TreeGrafter"/>
</dbReference>
<comment type="caution">
    <text evidence="4">The sequence shown here is derived from an EMBL/GenBank/DDBJ whole genome shotgun (WGS) entry which is preliminary data.</text>
</comment>
<protein>
    <recommendedName>
        <fullName evidence="3">Nudix hydrolase domain-containing protein</fullName>
    </recommendedName>
</protein>
<dbReference type="InterPro" id="IPR020084">
    <property type="entry name" value="NUDIX_hydrolase_CS"/>
</dbReference>
<name>A0A8J2P2Q0_9HEXA</name>
<dbReference type="PANTHER" id="PTHR11839:SF1">
    <property type="entry name" value="ADP-SUGAR PYROPHOSPHATASE"/>
    <property type="match status" value="1"/>
</dbReference>
<dbReference type="PANTHER" id="PTHR11839">
    <property type="entry name" value="UDP/ADP-SUGAR PYROPHOSPHATASE"/>
    <property type="match status" value="1"/>
</dbReference>
<feature type="domain" description="Nudix hydrolase" evidence="3">
    <location>
        <begin position="56"/>
        <end position="195"/>
    </location>
</feature>
<evidence type="ECO:0000313" key="4">
    <source>
        <dbReference type="EMBL" id="CAG7728854.1"/>
    </source>
</evidence>
<accession>A0A8J2P2Q0</accession>
<proteinExistence type="predicted"/>
<evidence type="ECO:0000256" key="2">
    <source>
        <dbReference type="SAM" id="MobiDB-lite"/>
    </source>
</evidence>
<gene>
    <name evidence="4" type="ORF">AFUS01_LOCUS17606</name>
</gene>
<dbReference type="PROSITE" id="PS00893">
    <property type="entry name" value="NUDIX_BOX"/>
    <property type="match status" value="1"/>
</dbReference>
<dbReference type="InterPro" id="IPR000086">
    <property type="entry name" value="NUDIX_hydrolase_dom"/>
</dbReference>